<dbReference type="EMBL" id="BJYF01000011">
    <property type="protein sequence ID" value="GEN60128.1"/>
    <property type="molecule type" value="Genomic_DNA"/>
</dbReference>
<reference evidence="5 6" key="1">
    <citation type="submission" date="2019-07" db="EMBL/GenBank/DDBJ databases">
        <title>Whole genome shotgun sequence of Acetobacter nitrogenifigens NBRC 105050.</title>
        <authorList>
            <person name="Hosoyama A."/>
            <person name="Uohara A."/>
            <person name="Ohji S."/>
            <person name="Ichikawa N."/>
        </authorList>
    </citation>
    <scope>NUCLEOTIDE SEQUENCE [LARGE SCALE GENOMIC DNA]</scope>
    <source>
        <strain evidence="5 6">NBRC 105050</strain>
    </source>
</reference>
<keyword evidence="6" id="KW-1185">Reference proteome</keyword>
<evidence type="ECO:0000256" key="1">
    <source>
        <dbReference type="ARBA" id="ARBA00022676"/>
    </source>
</evidence>
<dbReference type="PANTHER" id="PTHR12526">
    <property type="entry name" value="GLYCOSYLTRANSFERASE"/>
    <property type="match status" value="1"/>
</dbReference>
<feature type="domain" description="Glycosyltransferase subfamily 4-like N-terminal" evidence="4">
    <location>
        <begin position="21"/>
        <end position="175"/>
    </location>
</feature>
<dbReference type="InterPro" id="IPR028098">
    <property type="entry name" value="Glyco_trans_4-like_N"/>
</dbReference>
<evidence type="ECO:0000256" key="2">
    <source>
        <dbReference type="ARBA" id="ARBA00022679"/>
    </source>
</evidence>
<dbReference type="GO" id="GO:0016757">
    <property type="term" value="F:glycosyltransferase activity"/>
    <property type="evidence" value="ECO:0007669"/>
    <property type="project" value="UniProtKB-KW"/>
</dbReference>
<dbReference type="SUPFAM" id="SSF53756">
    <property type="entry name" value="UDP-Glycosyltransferase/glycogen phosphorylase"/>
    <property type="match status" value="1"/>
</dbReference>
<dbReference type="AlphaFoldDB" id="A0A511XAY4"/>
<dbReference type="Proteomes" id="UP000321635">
    <property type="component" value="Unassembled WGS sequence"/>
</dbReference>
<evidence type="ECO:0000259" key="3">
    <source>
        <dbReference type="Pfam" id="PF00534"/>
    </source>
</evidence>
<name>A0A511XAY4_9PROT</name>
<dbReference type="InterPro" id="IPR001296">
    <property type="entry name" value="Glyco_trans_1"/>
</dbReference>
<dbReference type="PANTHER" id="PTHR12526:SF510">
    <property type="entry name" value="D-INOSITOL 3-PHOSPHATE GLYCOSYLTRANSFERASE"/>
    <property type="match status" value="1"/>
</dbReference>
<evidence type="ECO:0000313" key="6">
    <source>
        <dbReference type="Proteomes" id="UP000321635"/>
    </source>
</evidence>
<feature type="domain" description="Glycosyl transferase family 1" evidence="3">
    <location>
        <begin position="192"/>
        <end position="362"/>
    </location>
</feature>
<dbReference type="CDD" id="cd03819">
    <property type="entry name" value="GT4_WavL-like"/>
    <property type="match status" value="1"/>
</dbReference>
<keyword evidence="2 5" id="KW-0808">Transferase</keyword>
<proteinExistence type="predicted"/>
<dbReference type="Gene3D" id="3.40.50.2000">
    <property type="entry name" value="Glycogen Phosphorylase B"/>
    <property type="match status" value="2"/>
</dbReference>
<comment type="caution">
    <text evidence="5">The sequence shown here is derived from an EMBL/GenBank/DDBJ whole genome shotgun (WGS) entry which is preliminary data.</text>
</comment>
<gene>
    <name evidence="5" type="ORF">ANI02nite_20120</name>
</gene>
<dbReference type="Pfam" id="PF00534">
    <property type="entry name" value="Glycos_transf_1"/>
    <property type="match status" value="1"/>
</dbReference>
<evidence type="ECO:0000259" key="4">
    <source>
        <dbReference type="Pfam" id="PF13439"/>
    </source>
</evidence>
<organism evidence="5 6">
    <name type="scientific">Acetobacter nitrogenifigens DSM 23921 = NBRC 105050</name>
    <dbReference type="NCBI Taxonomy" id="1120919"/>
    <lineage>
        <taxon>Bacteria</taxon>
        <taxon>Pseudomonadati</taxon>
        <taxon>Pseudomonadota</taxon>
        <taxon>Alphaproteobacteria</taxon>
        <taxon>Acetobacterales</taxon>
        <taxon>Acetobacteraceae</taxon>
        <taxon>Acetobacter</taxon>
    </lineage>
</organism>
<dbReference type="STRING" id="1120919.GCA_000429165_00982"/>
<sequence>MMTASAYRPVILQVLPSLDAGGVERGALEMVEAIAQAGGRALVASAEGRLVPRVEYLGGRHISLRLGDKSPLGILRNARRLKALIAAEGVTLVHARSRAPAWAARLACRSTKTHFVTTWHGVHHEKFPGKKTYNSVLASGERVIAISDYIAQRLSRDYGVGPDRLRVIPRGADTRHFNPALVRGDRIQNLAEAWNVAADQAVILMPGRLTEWKGQALTLDALAIMARENWTDRNWVCVFVGDGARDNAFAERLGAKAASLDLTNRVRFGGHCSDMAAALALAEVAVVPSLRPEPFGRVVVEAQAMARPVIVAAHGAAMETVTHGETGLLFPPGDARAFAEMLAGALSATPEQRAAMGEHARQNVLAHYTTETMQRATLAVYDEILRSQFVETWDATLSGDAGNHTNIGVDARENVATPAFTTQIVPGQVY</sequence>
<keyword evidence="1" id="KW-0328">Glycosyltransferase</keyword>
<dbReference type="Pfam" id="PF13439">
    <property type="entry name" value="Glyco_transf_4"/>
    <property type="match status" value="1"/>
</dbReference>
<evidence type="ECO:0000313" key="5">
    <source>
        <dbReference type="EMBL" id="GEN60128.1"/>
    </source>
</evidence>
<protein>
    <submittedName>
        <fullName evidence="5">Glycosyl transferase</fullName>
    </submittedName>
</protein>
<accession>A0A511XAY4</accession>